<dbReference type="InterPro" id="IPR006710">
    <property type="entry name" value="Glyco_hydro_43"/>
</dbReference>
<dbReference type="PANTHER" id="PTHR42812:SF5">
    <property type="entry name" value="ENDO-ARABINASE"/>
    <property type="match status" value="1"/>
</dbReference>
<evidence type="ECO:0000256" key="5">
    <source>
        <dbReference type="PIRSR" id="PIRSR606710-2"/>
    </source>
</evidence>
<accession>A0A9Q9ENB3</accession>
<dbReference type="Gene3D" id="2.115.10.20">
    <property type="entry name" value="Glycosyl hydrolase domain, family 43"/>
    <property type="match status" value="1"/>
</dbReference>
<dbReference type="PANTHER" id="PTHR42812">
    <property type="entry name" value="BETA-XYLOSIDASE"/>
    <property type="match status" value="1"/>
</dbReference>
<dbReference type="OrthoDB" id="3879658at2759"/>
<keyword evidence="7" id="KW-0732">Signal</keyword>
<keyword evidence="3 6" id="KW-0326">Glycosidase</keyword>
<dbReference type="GO" id="GO:0005975">
    <property type="term" value="P:carbohydrate metabolic process"/>
    <property type="evidence" value="ECO:0007669"/>
    <property type="project" value="InterPro"/>
</dbReference>
<comment type="similarity">
    <text evidence="1 6">Belongs to the glycosyl hydrolase 43 family.</text>
</comment>
<dbReference type="Proteomes" id="UP001056384">
    <property type="component" value="Chromosome 9"/>
</dbReference>
<dbReference type="InterPro" id="IPR051795">
    <property type="entry name" value="Glycosyl_Hydrlase_43"/>
</dbReference>
<evidence type="ECO:0000313" key="8">
    <source>
        <dbReference type="EMBL" id="USW56880.1"/>
    </source>
</evidence>
<evidence type="ECO:0000256" key="1">
    <source>
        <dbReference type="ARBA" id="ARBA00009865"/>
    </source>
</evidence>
<evidence type="ECO:0000256" key="2">
    <source>
        <dbReference type="ARBA" id="ARBA00022801"/>
    </source>
</evidence>
<evidence type="ECO:0000256" key="3">
    <source>
        <dbReference type="ARBA" id="ARBA00023295"/>
    </source>
</evidence>
<dbReference type="GO" id="GO:0004553">
    <property type="term" value="F:hydrolase activity, hydrolyzing O-glycosyl compounds"/>
    <property type="evidence" value="ECO:0007669"/>
    <property type="project" value="InterPro"/>
</dbReference>
<feature type="active site" description="Proton donor" evidence="4">
    <location>
        <position position="237"/>
    </location>
</feature>
<reference evidence="8" key="1">
    <citation type="submission" date="2022-06" db="EMBL/GenBank/DDBJ databases">
        <title>Complete genome sequences of two strains of the flax pathogen Septoria linicola.</title>
        <authorList>
            <person name="Lapalu N."/>
            <person name="Simon A."/>
            <person name="Demenou B."/>
            <person name="Paumier D."/>
            <person name="Guillot M.-P."/>
            <person name="Gout L."/>
            <person name="Valade R."/>
        </authorList>
    </citation>
    <scope>NUCLEOTIDE SEQUENCE</scope>
    <source>
        <strain evidence="8">SE15195</strain>
    </source>
</reference>
<gene>
    <name evidence="8" type="ORF">Slin15195_G101990</name>
</gene>
<feature type="signal peptide" evidence="7">
    <location>
        <begin position="1"/>
        <end position="21"/>
    </location>
</feature>
<keyword evidence="2 6" id="KW-0378">Hydrolase</keyword>
<evidence type="ECO:0000256" key="7">
    <source>
        <dbReference type="SAM" id="SignalP"/>
    </source>
</evidence>
<evidence type="ECO:0000256" key="4">
    <source>
        <dbReference type="PIRSR" id="PIRSR606710-1"/>
    </source>
</evidence>
<proteinExistence type="inferred from homology"/>
<dbReference type="CDD" id="cd08999">
    <property type="entry name" value="GH43_ABN-like"/>
    <property type="match status" value="1"/>
</dbReference>
<dbReference type="EMBL" id="CP099426">
    <property type="protein sequence ID" value="USW56880.1"/>
    <property type="molecule type" value="Genomic_DNA"/>
</dbReference>
<evidence type="ECO:0000256" key="6">
    <source>
        <dbReference type="RuleBase" id="RU361187"/>
    </source>
</evidence>
<dbReference type="InterPro" id="IPR023296">
    <property type="entry name" value="Glyco_hydro_beta-prop_sf"/>
</dbReference>
<protein>
    <submittedName>
        <fullName evidence="8">Glycoside hydrolase, family 43</fullName>
    </submittedName>
</protein>
<sequence>MKSNSSTLLAVLSTLCVAGNALVNPIVARAAAVPILNGANFPDPAIIKTPSGWHFFSTNAKVDGKWVNVQRAVTTDWKNFSLKRGLDALPKLPSWVDIHPRVWAPDVVRLEDGTYLMYYTAALKSHPRIHCLSYATAKKITDPFIDTSTKPWLCPRVQGGAIDIAGFTDEHNDNRRYVVYKIDGNAFGNGGACGNTIPPIVPTPIMLQEVSKKDGVTFIGKPVHILTNIASDGPYVEAPALTYLNGKYTLFFSSNCYSGNKYDVQYATASSITGPYKRQGQILRTGGTFGLQAPGGLDVAINGDHVIWHAKHNPTRPAYVGILSVGRDGKVLVRLS</sequence>
<feature type="active site" description="Proton acceptor" evidence="4">
    <location>
        <position position="43"/>
    </location>
</feature>
<feature type="site" description="Important for catalytic activity, responsible for pKa modulation of the active site Glu and correct orientation of both the proton donor and substrate" evidence="5">
    <location>
        <position position="163"/>
    </location>
</feature>
<evidence type="ECO:0000313" key="9">
    <source>
        <dbReference type="Proteomes" id="UP001056384"/>
    </source>
</evidence>
<dbReference type="Pfam" id="PF04616">
    <property type="entry name" value="Glyco_hydro_43"/>
    <property type="match status" value="1"/>
</dbReference>
<organism evidence="8 9">
    <name type="scientific">Septoria linicola</name>
    <dbReference type="NCBI Taxonomy" id="215465"/>
    <lineage>
        <taxon>Eukaryota</taxon>
        <taxon>Fungi</taxon>
        <taxon>Dikarya</taxon>
        <taxon>Ascomycota</taxon>
        <taxon>Pezizomycotina</taxon>
        <taxon>Dothideomycetes</taxon>
        <taxon>Dothideomycetidae</taxon>
        <taxon>Mycosphaerellales</taxon>
        <taxon>Mycosphaerellaceae</taxon>
        <taxon>Septoria</taxon>
    </lineage>
</organism>
<keyword evidence="9" id="KW-1185">Reference proteome</keyword>
<feature type="chain" id="PRO_5040130705" evidence="7">
    <location>
        <begin position="22"/>
        <end position="336"/>
    </location>
</feature>
<dbReference type="SUPFAM" id="SSF75005">
    <property type="entry name" value="Arabinanase/levansucrase/invertase"/>
    <property type="match status" value="1"/>
</dbReference>
<name>A0A9Q9ENB3_9PEZI</name>
<dbReference type="AlphaFoldDB" id="A0A9Q9ENB3"/>